<dbReference type="GO" id="GO:0016787">
    <property type="term" value="F:hydrolase activity"/>
    <property type="evidence" value="ECO:0007669"/>
    <property type="project" value="UniProtKB-KW"/>
</dbReference>
<feature type="domain" description="Endoribonuclease YicC-like C-terminal" evidence="7">
    <location>
        <begin position="173"/>
        <end position="291"/>
    </location>
</feature>
<keyword evidence="9" id="KW-1185">Reference proteome</keyword>
<keyword evidence="2" id="KW-0540">Nuclease</keyword>
<evidence type="ECO:0000313" key="9">
    <source>
        <dbReference type="Proteomes" id="UP001298753"/>
    </source>
</evidence>
<dbReference type="PANTHER" id="PTHR30636">
    <property type="entry name" value="UPF0701 PROTEIN YICC"/>
    <property type="match status" value="1"/>
</dbReference>
<comment type="cofactor">
    <cofactor evidence="1">
        <name>a divalent metal cation</name>
        <dbReference type="ChEBI" id="CHEBI:60240"/>
    </cofactor>
</comment>
<keyword evidence="4" id="KW-0378">Hydrolase</keyword>
<dbReference type="RefSeq" id="WP_119194851.1">
    <property type="nucleotide sequence ID" value="NZ_DBFOPH010000095.1"/>
</dbReference>
<evidence type="ECO:0000259" key="7">
    <source>
        <dbReference type="Pfam" id="PF08340"/>
    </source>
</evidence>
<protein>
    <submittedName>
        <fullName evidence="8">YicC family protein</fullName>
    </submittedName>
</protein>
<sequence length="291" mass="32763">MKSMTGYGRAKQELHGRTITAELRAVNHRYLDCTVKAPRQYGFLDDAVKKAAAARIARGKVEVYIGVETQEGGDIAVTVNHAVAEHYLAALHELADKYGLRDDVSVMSLAKLPDVLGSERIEQDADEMTRDVLSVFGEACDNFDEMRTREGAKLAEDVRNRASEIERMVGEVEVRSPERVREYREKLLARMKEVLADTSIDETRIVTEAAIYADKTAVDEETVRLRSHLQQLDGMLNEVKPVGRKLDFLVQEMNRETNTIGSKANDVSMAQIVVNIKSEIEKIREQIQNIE</sequence>
<evidence type="ECO:0000256" key="2">
    <source>
        <dbReference type="ARBA" id="ARBA00022722"/>
    </source>
</evidence>
<comment type="caution">
    <text evidence="8">The sequence shown here is derived from an EMBL/GenBank/DDBJ whole genome shotgun (WGS) entry which is preliminary data.</text>
</comment>
<dbReference type="GeneID" id="98659538"/>
<name>A0AAW4VZY7_9FIRM</name>
<dbReference type="GO" id="GO:0004521">
    <property type="term" value="F:RNA endonuclease activity"/>
    <property type="evidence" value="ECO:0007669"/>
    <property type="project" value="InterPro"/>
</dbReference>
<dbReference type="Pfam" id="PF08340">
    <property type="entry name" value="YicC-like_C"/>
    <property type="match status" value="1"/>
</dbReference>
<organism evidence="8 9">
    <name type="scientific">Agathobaculum butyriciproducens</name>
    <dbReference type="NCBI Taxonomy" id="1628085"/>
    <lineage>
        <taxon>Bacteria</taxon>
        <taxon>Bacillati</taxon>
        <taxon>Bacillota</taxon>
        <taxon>Clostridia</taxon>
        <taxon>Eubacteriales</taxon>
        <taxon>Butyricicoccaceae</taxon>
        <taxon>Agathobaculum</taxon>
    </lineage>
</organism>
<dbReference type="EMBL" id="JAJEPX010000007">
    <property type="protein sequence ID" value="MCC2176256.1"/>
    <property type="molecule type" value="Genomic_DNA"/>
</dbReference>
<evidence type="ECO:0000256" key="5">
    <source>
        <dbReference type="ARBA" id="ARBA00035648"/>
    </source>
</evidence>
<evidence type="ECO:0000256" key="3">
    <source>
        <dbReference type="ARBA" id="ARBA00022759"/>
    </source>
</evidence>
<evidence type="ECO:0000256" key="1">
    <source>
        <dbReference type="ARBA" id="ARBA00001968"/>
    </source>
</evidence>
<accession>A0AAW4VZY7</accession>
<keyword evidence="3" id="KW-0255">Endonuclease</keyword>
<dbReference type="InterPro" id="IPR013527">
    <property type="entry name" value="YicC-like_N"/>
</dbReference>
<feature type="domain" description="Endoribonuclease YicC-like N-terminal" evidence="6">
    <location>
        <begin position="1"/>
        <end position="155"/>
    </location>
</feature>
<evidence type="ECO:0000313" key="8">
    <source>
        <dbReference type="EMBL" id="MCC2176256.1"/>
    </source>
</evidence>
<comment type="similarity">
    <text evidence="5">Belongs to the YicC/YloC family.</text>
</comment>
<dbReference type="NCBIfam" id="TIGR00255">
    <property type="entry name" value="YicC/YloC family endoribonuclease"/>
    <property type="match status" value="1"/>
</dbReference>
<dbReference type="InterPro" id="IPR005229">
    <property type="entry name" value="YicC/YloC-like"/>
</dbReference>
<dbReference type="AlphaFoldDB" id="A0AAW4VZY7"/>
<dbReference type="InterPro" id="IPR013551">
    <property type="entry name" value="YicC-like_C"/>
</dbReference>
<dbReference type="Proteomes" id="UP001298753">
    <property type="component" value="Unassembled WGS sequence"/>
</dbReference>
<reference evidence="8 9" key="1">
    <citation type="submission" date="2021-10" db="EMBL/GenBank/DDBJ databases">
        <title>Anaerobic single-cell dispensing facilitates the cultivation of human gut bacteria.</title>
        <authorList>
            <person name="Afrizal A."/>
        </authorList>
    </citation>
    <scope>NUCLEOTIDE SEQUENCE [LARGE SCALE GENOMIC DNA]</scope>
    <source>
        <strain evidence="8 9">CLA-AA-H270</strain>
    </source>
</reference>
<proteinExistence type="inferred from homology"/>
<gene>
    <name evidence="8" type="ORF">LKD22_03805</name>
</gene>
<evidence type="ECO:0000256" key="4">
    <source>
        <dbReference type="ARBA" id="ARBA00022801"/>
    </source>
</evidence>
<dbReference type="Pfam" id="PF03755">
    <property type="entry name" value="YicC-like_N"/>
    <property type="match status" value="1"/>
</dbReference>
<evidence type="ECO:0000259" key="6">
    <source>
        <dbReference type="Pfam" id="PF03755"/>
    </source>
</evidence>
<dbReference type="PANTHER" id="PTHR30636:SF3">
    <property type="entry name" value="UPF0701 PROTEIN YICC"/>
    <property type="match status" value="1"/>
</dbReference>